<dbReference type="GO" id="GO:0019843">
    <property type="term" value="F:rRNA binding"/>
    <property type="evidence" value="ECO:0007669"/>
    <property type="project" value="UniProtKB-KW"/>
</dbReference>
<dbReference type="HOGENOM" id="CLU_106757_3_0_7"/>
<dbReference type="RefSeq" id="WP_015905169.1">
    <property type="nucleotide sequence ID" value="NC_012108.1"/>
</dbReference>
<dbReference type="OrthoDB" id="5293604at2"/>
<evidence type="ECO:0000256" key="5">
    <source>
        <dbReference type="SAM" id="MobiDB-lite"/>
    </source>
</evidence>
<dbReference type="GO" id="GO:0042254">
    <property type="term" value="P:ribosome biogenesis"/>
    <property type="evidence" value="ECO:0007669"/>
    <property type="project" value="UniProtKB-KW"/>
</dbReference>
<evidence type="ECO:0000256" key="4">
    <source>
        <dbReference type="ARBA" id="ARBA00022884"/>
    </source>
</evidence>
<dbReference type="Gene3D" id="1.10.60.30">
    <property type="entry name" value="PSPTO4464-like domains"/>
    <property type="match status" value="2"/>
</dbReference>
<dbReference type="Proteomes" id="UP000000442">
    <property type="component" value="Chromosome"/>
</dbReference>
<feature type="region of interest" description="Disordered" evidence="5">
    <location>
        <begin position="1"/>
        <end position="21"/>
    </location>
</feature>
<dbReference type="NCBIfam" id="NF003593">
    <property type="entry name" value="PRK05255.1-1"/>
    <property type="match status" value="1"/>
</dbReference>
<reference evidence="6 7" key="1">
    <citation type="journal article" date="2009" name="Environ. Microbiol.">
        <title>Genome sequence of Desulfobacterium autotrophicum HRM2, a marine sulfate reducer oxidizing organic carbon completely to carbon dioxide.</title>
        <authorList>
            <person name="Strittmatter A.W."/>
            <person name="Liesegang H."/>
            <person name="Rabus R."/>
            <person name="Decker I."/>
            <person name="Amann J."/>
            <person name="Andres S."/>
            <person name="Henne A."/>
            <person name="Fricke W.F."/>
            <person name="Martinez-Arias R."/>
            <person name="Bartels D."/>
            <person name="Goesmann A."/>
            <person name="Krause L."/>
            <person name="Puehler A."/>
            <person name="Klenk H.P."/>
            <person name="Richter M."/>
            <person name="Schuler M."/>
            <person name="Gloeckner F.O."/>
            <person name="Meyerdierks A."/>
            <person name="Gottschalk G."/>
            <person name="Amann R."/>
        </authorList>
    </citation>
    <scope>NUCLEOTIDE SEQUENCE [LARGE SCALE GENOMIC DNA]</scope>
    <source>
        <strain evidence="7">ATCC 43914 / DSM 3382 / HRM2</strain>
    </source>
</reference>
<name>C0QM90_DESAH</name>
<proteinExistence type="inferred from homology"/>
<dbReference type="AlphaFoldDB" id="C0QM90"/>
<dbReference type="InterPro" id="IPR006839">
    <property type="entry name" value="DarP"/>
</dbReference>
<dbReference type="CDD" id="cd16331">
    <property type="entry name" value="YjgA-like"/>
    <property type="match status" value="1"/>
</dbReference>
<gene>
    <name evidence="6" type="ordered locus">HRM2_33320</name>
</gene>
<keyword evidence="7" id="KW-1185">Reference proteome</keyword>
<evidence type="ECO:0000256" key="2">
    <source>
        <dbReference type="ARBA" id="ARBA00022517"/>
    </source>
</evidence>
<evidence type="ECO:0008006" key="8">
    <source>
        <dbReference type="Google" id="ProtNLM"/>
    </source>
</evidence>
<dbReference type="Pfam" id="PF04751">
    <property type="entry name" value="DarP"/>
    <property type="match status" value="1"/>
</dbReference>
<sequence length="176" mass="20485">MGRDRKERSIQNQDNERQSRTKAKLEVEALQRLGEQLIALSLEQIRTMDIPETLRKEVIFAKTITRHGAMRRQLQYIGSIMRTIDPETIVMAIDRLSLARSVAISKFKTMEKIRDDLMTGDASHLEAFVDSHPQVDRQRLRQLIRNATSEITAKKQPKSYRLLFKYIRETMESGVN</sequence>
<evidence type="ECO:0000256" key="1">
    <source>
        <dbReference type="ARBA" id="ARBA00022490"/>
    </source>
</evidence>
<dbReference type="STRING" id="177437.HRM2_33320"/>
<keyword evidence="3" id="KW-0699">rRNA-binding</keyword>
<dbReference type="EMBL" id="CP001087">
    <property type="protein sequence ID" value="ACN16407.1"/>
    <property type="molecule type" value="Genomic_DNA"/>
</dbReference>
<dbReference type="InterPro" id="IPR023153">
    <property type="entry name" value="DarP_sf"/>
</dbReference>
<keyword evidence="1" id="KW-0963">Cytoplasm</keyword>
<dbReference type="GO" id="GO:0005829">
    <property type="term" value="C:cytosol"/>
    <property type="evidence" value="ECO:0007669"/>
    <property type="project" value="TreeGrafter"/>
</dbReference>
<dbReference type="SUPFAM" id="SSF158710">
    <property type="entry name" value="PSPTO4464-like"/>
    <property type="match status" value="1"/>
</dbReference>
<dbReference type="eggNOG" id="COG3028">
    <property type="taxonomic scope" value="Bacteria"/>
</dbReference>
<organism evidence="6 7">
    <name type="scientific">Desulforapulum autotrophicum (strain ATCC 43914 / DSM 3382 / VKM B-1955 / HRM2)</name>
    <name type="common">Desulfobacterium autotrophicum</name>
    <dbReference type="NCBI Taxonomy" id="177437"/>
    <lineage>
        <taxon>Bacteria</taxon>
        <taxon>Pseudomonadati</taxon>
        <taxon>Thermodesulfobacteriota</taxon>
        <taxon>Desulfobacteria</taxon>
        <taxon>Desulfobacterales</taxon>
        <taxon>Desulfobacteraceae</taxon>
        <taxon>Desulforapulum</taxon>
    </lineage>
</organism>
<keyword evidence="2" id="KW-0690">Ribosome biogenesis</keyword>
<evidence type="ECO:0000313" key="6">
    <source>
        <dbReference type="EMBL" id="ACN16407.1"/>
    </source>
</evidence>
<dbReference type="PIRSF" id="PIRSF016183">
    <property type="entry name" value="UCP016183"/>
    <property type="match status" value="1"/>
</dbReference>
<evidence type="ECO:0000313" key="7">
    <source>
        <dbReference type="Proteomes" id="UP000000442"/>
    </source>
</evidence>
<accession>C0QM90</accession>
<dbReference type="HAMAP" id="MF_00765">
    <property type="entry name" value="DarP"/>
    <property type="match status" value="1"/>
</dbReference>
<dbReference type="PANTHER" id="PTHR38101:SF1">
    <property type="entry name" value="UPF0307 PROTEIN YJGA"/>
    <property type="match status" value="1"/>
</dbReference>
<dbReference type="KEGG" id="dat:HRM2_33320"/>
<keyword evidence="4" id="KW-0694">RNA-binding</keyword>
<protein>
    <recommendedName>
        <fullName evidence="8">DUF615 domain-containing protein</fullName>
    </recommendedName>
</protein>
<evidence type="ECO:0000256" key="3">
    <source>
        <dbReference type="ARBA" id="ARBA00022730"/>
    </source>
</evidence>
<dbReference type="PANTHER" id="PTHR38101">
    <property type="entry name" value="UPF0307 PROTEIN YJGA"/>
    <property type="match status" value="1"/>
</dbReference>